<dbReference type="Gene3D" id="3.50.50.60">
    <property type="entry name" value="FAD/NAD(P)-binding domain"/>
    <property type="match status" value="2"/>
</dbReference>
<dbReference type="InterPro" id="IPR054840">
    <property type="entry name" value="hydcarot_desat_CrtD"/>
</dbReference>
<dbReference type="STRING" id="1300341.I595_2066"/>
<dbReference type="InterPro" id="IPR036188">
    <property type="entry name" value="FAD/NAD-bd_sf"/>
</dbReference>
<protein>
    <submittedName>
        <fullName evidence="7">Phytoene desaturase, neurosporene or lycopene producing / 4,4'-diapolycopene oxidase</fullName>
    </submittedName>
</protein>
<name>A0A0N8H3U8_9FLAO</name>
<dbReference type="NCBIfam" id="TIGR02734">
    <property type="entry name" value="crtI_fam"/>
    <property type="match status" value="1"/>
</dbReference>
<dbReference type="PANTHER" id="PTHR43734">
    <property type="entry name" value="PHYTOENE DESATURASE"/>
    <property type="match status" value="1"/>
</dbReference>
<evidence type="ECO:0000313" key="8">
    <source>
        <dbReference type="Proteomes" id="UP000050280"/>
    </source>
</evidence>
<accession>A0A0N8H3U8</accession>
<dbReference type="NCBIfam" id="NF042421">
    <property type="entry name" value="hydcarot_desat_CrtD"/>
    <property type="match status" value="1"/>
</dbReference>
<dbReference type="GO" id="GO:0016491">
    <property type="term" value="F:oxidoreductase activity"/>
    <property type="evidence" value="ECO:0007669"/>
    <property type="project" value="UniProtKB-KW"/>
</dbReference>
<keyword evidence="4 5" id="KW-0560">Oxidoreductase</keyword>
<comment type="pathway">
    <text evidence="1 5">Carotenoid biosynthesis.</text>
</comment>
<dbReference type="Proteomes" id="UP000050280">
    <property type="component" value="Unassembled WGS sequence"/>
</dbReference>
<dbReference type="InterPro" id="IPR002937">
    <property type="entry name" value="Amino_oxidase"/>
</dbReference>
<feature type="domain" description="Amine oxidase" evidence="6">
    <location>
        <begin position="12"/>
        <end position="480"/>
    </location>
</feature>
<keyword evidence="8" id="KW-1185">Reference proteome</keyword>
<dbReference type="Pfam" id="PF01593">
    <property type="entry name" value="Amino_oxidase"/>
    <property type="match status" value="1"/>
</dbReference>
<dbReference type="PANTHER" id="PTHR43734:SF7">
    <property type="entry name" value="4,4'-DIAPONEUROSPORENE OXYGENASE"/>
    <property type="match status" value="1"/>
</dbReference>
<evidence type="ECO:0000259" key="6">
    <source>
        <dbReference type="Pfam" id="PF01593"/>
    </source>
</evidence>
<gene>
    <name evidence="7" type="ORF">I595_2066</name>
</gene>
<dbReference type="SUPFAM" id="SSF51905">
    <property type="entry name" value="FAD/NAD(P)-binding domain"/>
    <property type="match status" value="1"/>
</dbReference>
<dbReference type="PATRIC" id="fig|1300341.3.peg.2244"/>
<dbReference type="InterPro" id="IPR014105">
    <property type="entry name" value="Carotenoid/retinoid_OxRdtase"/>
</dbReference>
<organism evidence="7 8">
    <name type="scientific">Croceitalea dokdonensis DOKDO 023</name>
    <dbReference type="NCBI Taxonomy" id="1300341"/>
    <lineage>
        <taxon>Bacteria</taxon>
        <taxon>Pseudomonadati</taxon>
        <taxon>Bacteroidota</taxon>
        <taxon>Flavobacteriia</taxon>
        <taxon>Flavobacteriales</taxon>
        <taxon>Flavobacteriaceae</taxon>
        <taxon>Croceitalea</taxon>
    </lineage>
</organism>
<evidence type="ECO:0000256" key="2">
    <source>
        <dbReference type="ARBA" id="ARBA00006046"/>
    </source>
</evidence>
<proteinExistence type="inferred from homology"/>
<dbReference type="RefSeq" id="WP_054559178.1">
    <property type="nucleotide sequence ID" value="NZ_LDJX01000004.1"/>
</dbReference>
<evidence type="ECO:0000256" key="5">
    <source>
        <dbReference type="RuleBase" id="RU362075"/>
    </source>
</evidence>
<reference evidence="7 8" key="1">
    <citation type="submission" date="2015-09" db="EMBL/GenBank/DDBJ databases">
        <title>Genome sequence of the marine flavobacterium Croceitalea dokdonensis DOKDO 023 that contains proton- and sodium-pumping rhodopsins.</title>
        <authorList>
            <person name="Kwon S.-K."/>
            <person name="Lee H.K."/>
            <person name="Kwak M.-J."/>
            <person name="Kim J.F."/>
        </authorList>
    </citation>
    <scope>NUCLEOTIDE SEQUENCE [LARGE SCALE GENOMIC DNA]</scope>
    <source>
        <strain evidence="7 8">DOKDO 023</strain>
    </source>
</reference>
<comment type="similarity">
    <text evidence="2 5">Belongs to the carotenoid/retinoid oxidoreductase family.</text>
</comment>
<evidence type="ECO:0000256" key="4">
    <source>
        <dbReference type="ARBA" id="ARBA00023002"/>
    </source>
</evidence>
<sequence length="489" mass="55151">MPKTAIIVGAGIAGLATAIRLSAKGYQVNVFEANDYPGGKLHSKTVEGYRFDLGPSLFTMPWLITELFEIHGKNPTDYFNYYKKDVICNYFWEDGKTFSAKADINQFAKEASISFNEKEETIKRFLSDNRKKYDLTHSIFLEKSLHRTSTYLSKDTLKALFRIGGMGINNTLNKSNERYFSNPKLVQLFNRYATYNGSSPYKTPGIMSMIPHLEMELGTYFPKGGMHEITKALFQLAQDIGVVFHFKQPVKQILVKGKKAVGITTDGGDFTGDLVVSNMDVYPTYRKLLANHRQPEKTLKQERSSSALIFYWGINKSFPQLDLHNILFSNDYPTEFKYIFDKKTLYHDATVYINITSKEQEQDAPKGSENWFVMINAPGNYGQDWDTLVTVARQHIISKINRVLNTDIASLIATEFVLDPKGIESATSSYRGALYGAASNSKFAAFLRHPNFSNHIKNLYFCGGSVHPGGGIPLCLLSAKIVHDLVPEM</sequence>
<keyword evidence="3 5" id="KW-0125">Carotenoid biosynthesis</keyword>
<dbReference type="AlphaFoldDB" id="A0A0N8H3U8"/>
<dbReference type="EMBL" id="LDJX01000004">
    <property type="protein sequence ID" value="KPM31572.1"/>
    <property type="molecule type" value="Genomic_DNA"/>
</dbReference>
<evidence type="ECO:0000313" key="7">
    <source>
        <dbReference type="EMBL" id="KPM31572.1"/>
    </source>
</evidence>
<comment type="caution">
    <text evidence="7">The sequence shown here is derived from an EMBL/GenBank/DDBJ whole genome shotgun (WGS) entry which is preliminary data.</text>
</comment>
<evidence type="ECO:0000256" key="3">
    <source>
        <dbReference type="ARBA" id="ARBA00022746"/>
    </source>
</evidence>
<evidence type="ECO:0000256" key="1">
    <source>
        <dbReference type="ARBA" id="ARBA00004829"/>
    </source>
</evidence>
<dbReference type="GO" id="GO:0016117">
    <property type="term" value="P:carotenoid biosynthetic process"/>
    <property type="evidence" value="ECO:0007669"/>
    <property type="project" value="UniProtKB-KW"/>
</dbReference>
<dbReference type="OrthoDB" id="9774675at2"/>